<dbReference type="EMBL" id="BNCO01000104">
    <property type="protein sequence ID" value="GIL67810.1"/>
    <property type="molecule type" value="Genomic_DNA"/>
</dbReference>
<protein>
    <recommendedName>
        <fullName evidence="10">Plastocyanin-like domain-containing protein</fullName>
    </recommendedName>
</protein>
<comment type="caution">
    <text evidence="8">The sequence shown here is derived from an EMBL/GenBank/DDBJ whole genome shotgun (WGS) entry which is preliminary data.</text>
</comment>
<name>A0A8J4BS45_9CHLO</name>
<dbReference type="InterPro" id="IPR033138">
    <property type="entry name" value="Cu_oxidase_CS"/>
</dbReference>
<feature type="compositionally biased region" description="Gly residues" evidence="5">
    <location>
        <begin position="688"/>
        <end position="709"/>
    </location>
</feature>
<sequence>MTEGPMTVRTSAGPVPAHPSVTGRMSSPGIPWTKGEGLAGSSSSSDNGSSSSSDHGSSSSSDHGSSSSSDNGSSSGGSGTCGDRGHGRGNNVGAENVGDGYGCSSRYSGCNNFSRTTEKCTTGCAPTVPRVARTYFVAADKVIWKYAPSGRDRCTEPRSTAVQQLLPPRGMTTRLGGSFVKAQYRQYTDSSFQALLPRPPEWDHLGILGPPLYGAVGEVVRVVFRNHLPYAVNMVPTGGLLVDLENPSISCTPSSSSPPSSPSVGDARLRSSYKETEAADRGRTRRAFAPIPSNGTVSYLWTITAAAGPWVAATAAVRNAAVGLMGRATVAAAADVATATVTSRLWLYRSTVDPEAHDNAGLVGPMLVAADWAAGASGRAVDVDRDVVTLFTVMDERASPYASENAAALRQFQSAHYSVNGYIWCNGPRTNMQLDRDQEEQPTNTSSSHLRSSGGAGASDGDGGSGRSSGSDGGGGRSRGGDGGGTTGVADSMSRMLADGGGDGGDGSNGSSSRTPAALVTLRTGDRVRWHVASIGDVDGLHNFHWHGHTVEINGHHVDQFTSIPGVTTSANLRPEEPGVWMLHCHVNEHADGGMMALYAVEGSPPPPLPPGGVERVYYIAAEEVEWDFLPLGVDKCSSPPVPITATHPGVKYVEGPFPTAATISRMTHGSISMRDSNMTDRIRGVSSGDGGGTAGNSSGNGGNNGGVGPRLGHRLLKTVFVEYGDASFTFVKPRASEDAYLGLLGPILRAEVGDTMKVVFRNRARVSVTVHPHGLRYTKANEGSPYADGSTLQDKLDDRVAPGQAYNYTWLVPERSGPGPRDASSVMWLYHGHFKETADTNAGMVGAIIITAKGMARSADDPRPRDVERELVVLMAVFDEGASANFKANLQRVDPWVIYNASAIETLRRDSEFKRSLQKHSINGYMYCNMPSPPPFIMSTTTSSLATATATATAATSHADATSNDDAGDPRLDQVLPSVVRFYAAALGSTMDAHTAYLGGFPLRLRNGQQQQPDATDSVMISAGSMVTSDVMFTSPGDFELECRVADHIAAGMRAKFSVAKPLRAPEPPLTPPPNVTMGAAAQEMSMNATAAFPRAAGSSGGGAAARASTGNIAMTSDPSPSSSIVIEASIPSQNTNPADAARHGAAAKPSNATTTNNAAAAAIVAAGGPDSAQQLARGGEDGDVRDEGGDVNGGDGGGGGVISGSSSVRTYFIQVH</sequence>
<dbReference type="PANTHER" id="PTHR11709">
    <property type="entry name" value="MULTI-COPPER OXIDASE"/>
    <property type="match status" value="1"/>
</dbReference>
<feature type="compositionally biased region" description="Polar residues" evidence="5">
    <location>
        <begin position="441"/>
        <end position="450"/>
    </location>
</feature>
<evidence type="ECO:0000259" key="7">
    <source>
        <dbReference type="Pfam" id="PF07732"/>
    </source>
</evidence>
<dbReference type="Gene3D" id="2.60.40.420">
    <property type="entry name" value="Cupredoxins - blue copper proteins"/>
    <property type="match status" value="4"/>
</dbReference>
<dbReference type="GO" id="GO:0016491">
    <property type="term" value="F:oxidoreductase activity"/>
    <property type="evidence" value="ECO:0007669"/>
    <property type="project" value="UniProtKB-KW"/>
</dbReference>
<reference evidence="8" key="1">
    <citation type="journal article" date="2021" name="Proc. Natl. Acad. Sci. U.S.A.">
        <title>Three genomes in the algal genus Volvox reveal the fate of a haploid sex-determining region after a transition to homothallism.</title>
        <authorList>
            <person name="Yamamoto K."/>
            <person name="Hamaji T."/>
            <person name="Kawai-Toyooka H."/>
            <person name="Matsuzaki R."/>
            <person name="Takahashi F."/>
            <person name="Nishimura Y."/>
            <person name="Kawachi M."/>
            <person name="Noguchi H."/>
            <person name="Minakuchi Y."/>
            <person name="Umen J.G."/>
            <person name="Toyoda A."/>
            <person name="Nozaki H."/>
        </authorList>
    </citation>
    <scope>NUCLEOTIDE SEQUENCE</scope>
    <source>
        <strain evidence="8">NIES-3780</strain>
    </source>
</reference>
<dbReference type="GO" id="GO:0005507">
    <property type="term" value="F:copper ion binding"/>
    <property type="evidence" value="ECO:0007669"/>
    <property type="project" value="InterPro"/>
</dbReference>
<dbReference type="PANTHER" id="PTHR11709:SF486">
    <property type="entry name" value="MULTICOPPER OXIDASE"/>
    <property type="match status" value="1"/>
</dbReference>
<proteinExistence type="inferred from homology"/>
<evidence type="ECO:0000259" key="6">
    <source>
        <dbReference type="Pfam" id="PF07731"/>
    </source>
</evidence>
<organism evidence="8 9">
    <name type="scientific">Volvox africanus</name>
    <dbReference type="NCBI Taxonomy" id="51714"/>
    <lineage>
        <taxon>Eukaryota</taxon>
        <taxon>Viridiplantae</taxon>
        <taxon>Chlorophyta</taxon>
        <taxon>core chlorophytes</taxon>
        <taxon>Chlorophyceae</taxon>
        <taxon>CS clade</taxon>
        <taxon>Chlamydomonadales</taxon>
        <taxon>Volvocaceae</taxon>
        <taxon>Volvox</taxon>
    </lineage>
</organism>
<dbReference type="Pfam" id="PF07732">
    <property type="entry name" value="Cu-oxidase_3"/>
    <property type="match status" value="1"/>
</dbReference>
<keyword evidence="3" id="KW-0560">Oxidoreductase</keyword>
<evidence type="ECO:0000313" key="9">
    <source>
        <dbReference type="Proteomes" id="UP000747399"/>
    </source>
</evidence>
<dbReference type="AlphaFoldDB" id="A0A8J4BS45"/>
<feature type="compositionally biased region" description="Gly residues" evidence="5">
    <location>
        <begin position="454"/>
        <end position="487"/>
    </location>
</feature>
<feature type="compositionally biased region" description="Basic and acidic residues" evidence="5">
    <location>
        <begin position="267"/>
        <end position="282"/>
    </location>
</feature>
<feature type="region of interest" description="Disordered" evidence="5">
    <location>
        <begin position="249"/>
        <end position="282"/>
    </location>
</feature>
<dbReference type="InterPro" id="IPR011706">
    <property type="entry name" value="Cu-oxidase_C"/>
</dbReference>
<evidence type="ECO:0008006" key="10">
    <source>
        <dbReference type="Google" id="ProtNLM"/>
    </source>
</evidence>
<feature type="region of interest" description="Disordered" evidence="5">
    <location>
        <begin position="435"/>
        <end position="515"/>
    </location>
</feature>
<feature type="compositionally biased region" description="Low complexity" evidence="5">
    <location>
        <begin position="40"/>
        <end position="73"/>
    </location>
</feature>
<feature type="compositionally biased region" description="Gly residues" evidence="5">
    <location>
        <begin position="499"/>
        <end position="508"/>
    </location>
</feature>
<dbReference type="InterPro" id="IPR045087">
    <property type="entry name" value="Cu-oxidase_fam"/>
</dbReference>
<gene>
    <name evidence="8" type="ORF">Vafri_21091</name>
</gene>
<evidence type="ECO:0000256" key="2">
    <source>
        <dbReference type="ARBA" id="ARBA00022723"/>
    </source>
</evidence>
<keyword evidence="2" id="KW-0479">Metal-binding</keyword>
<evidence type="ECO:0000313" key="8">
    <source>
        <dbReference type="EMBL" id="GIL67810.1"/>
    </source>
</evidence>
<feature type="domain" description="Plastocyanin-like" evidence="6">
    <location>
        <begin position="509"/>
        <end position="602"/>
    </location>
</feature>
<feature type="compositionally biased region" description="Gly residues" evidence="5">
    <location>
        <begin position="1192"/>
        <end position="1204"/>
    </location>
</feature>
<accession>A0A8J4BS45</accession>
<evidence type="ECO:0000256" key="4">
    <source>
        <dbReference type="ARBA" id="ARBA00023008"/>
    </source>
</evidence>
<feature type="region of interest" description="Disordered" evidence="5">
    <location>
        <begin position="1"/>
        <end position="88"/>
    </location>
</feature>
<dbReference type="PROSITE" id="PS00080">
    <property type="entry name" value="MULTICOPPER_OXIDASE2"/>
    <property type="match status" value="1"/>
</dbReference>
<comment type="similarity">
    <text evidence="1">Belongs to the multicopper oxidase family.</text>
</comment>
<dbReference type="InterPro" id="IPR002355">
    <property type="entry name" value="Cu_oxidase_Cu_BS"/>
</dbReference>
<dbReference type="Proteomes" id="UP000747399">
    <property type="component" value="Unassembled WGS sequence"/>
</dbReference>
<keyword evidence="4" id="KW-0186">Copper</keyword>
<dbReference type="InterPro" id="IPR008972">
    <property type="entry name" value="Cupredoxin"/>
</dbReference>
<evidence type="ECO:0000256" key="3">
    <source>
        <dbReference type="ARBA" id="ARBA00023002"/>
    </source>
</evidence>
<evidence type="ECO:0000256" key="5">
    <source>
        <dbReference type="SAM" id="MobiDB-lite"/>
    </source>
</evidence>
<feature type="compositionally biased region" description="Low complexity" evidence="5">
    <location>
        <begin position="249"/>
        <end position="258"/>
    </location>
</feature>
<keyword evidence="9" id="KW-1185">Reference proteome</keyword>
<feature type="compositionally biased region" description="Basic and acidic residues" evidence="5">
    <location>
        <begin position="1180"/>
        <end position="1190"/>
    </location>
</feature>
<feature type="region of interest" description="Disordered" evidence="5">
    <location>
        <begin position="1172"/>
        <end position="1205"/>
    </location>
</feature>
<evidence type="ECO:0000256" key="1">
    <source>
        <dbReference type="ARBA" id="ARBA00010609"/>
    </source>
</evidence>
<dbReference type="PROSITE" id="PS00079">
    <property type="entry name" value="MULTICOPPER_OXIDASE1"/>
    <property type="match status" value="2"/>
</dbReference>
<dbReference type="Pfam" id="PF07731">
    <property type="entry name" value="Cu-oxidase_2"/>
    <property type="match status" value="1"/>
</dbReference>
<feature type="domain" description="Plastocyanin-like" evidence="7">
    <location>
        <begin position="744"/>
        <end position="854"/>
    </location>
</feature>
<feature type="region of interest" description="Disordered" evidence="5">
    <location>
        <begin position="683"/>
        <end position="709"/>
    </location>
</feature>
<dbReference type="InterPro" id="IPR011707">
    <property type="entry name" value="Cu-oxidase-like_N"/>
</dbReference>
<dbReference type="SUPFAM" id="SSF49503">
    <property type="entry name" value="Cupredoxins"/>
    <property type="match status" value="4"/>
</dbReference>